<evidence type="ECO:0000313" key="3">
    <source>
        <dbReference type="Proteomes" id="UP000183924"/>
    </source>
</evidence>
<dbReference type="EMBL" id="LUKY01000033">
    <property type="protein sequence ID" value="OIZ94149.1"/>
    <property type="molecule type" value="Genomic_DNA"/>
</dbReference>
<evidence type="ECO:0008006" key="4">
    <source>
        <dbReference type="Google" id="ProtNLM"/>
    </source>
</evidence>
<dbReference type="InterPro" id="IPR012902">
    <property type="entry name" value="N_methyl_site"/>
</dbReference>
<proteinExistence type="predicted"/>
<evidence type="ECO:0000313" key="2">
    <source>
        <dbReference type="EMBL" id="OIZ94149.1"/>
    </source>
</evidence>
<dbReference type="OrthoDB" id="8547299at2"/>
<sequence length="126" mass="14206">MKNSVLLRSQQGFSLIEVMVAATILSISLIGFAQAQLLALQAAEHAYLINLANLKNIELAEGFKICRSRRFCFQPVLTLWKNEIQENFPKGMGLISKCNLSNYQSKIQWFSSFSKFPLSLDLLFSA</sequence>
<keyword evidence="3" id="KW-1185">Reference proteome</keyword>
<feature type="transmembrane region" description="Helical" evidence="1">
    <location>
        <begin position="12"/>
        <end position="33"/>
    </location>
</feature>
<keyword evidence="1" id="KW-0472">Membrane</keyword>
<organism evidence="2 3">
    <name type="scientific">Candidatus Rickettsiella isopodorum</name>
    <dbReference type="NCBI Taxonomy" id="1225476"/>
    <lineage>
        <taxon>Bacteria</taxon>
        <taxon>Pseudomonadati</taxon>
        <taxon>Pseudomonadota</taxon>
        <taxon>Gammaproteobacteria</taxon>
        <taxon>Legionellales</taxon>
        <taxon>Coxiellaceae</taxon>
        <taxon>Rickettsiella</taxon>
    </lineage>
</organism>
<reference evidence="2 3" key="1">
    <citation type="submission" date="2016-03" db="EMBL/GenBank/DDBJ databases">
        <title>Comparative genomics of Rickettsiella.</title>
        <authorList>
            <person name="Chandler C."/>
            <person name="Wang Y."/>
        </authorList>
    </citation>
    <scope>NUCLEOTIDE SEQUENCE [LARGE SCALE GENOMIC DNA]</scope>
    <source>
        <strain evidence="2 3">RCFS May 2013</strain>
    </source>
</reference>
<dbReference type="Proteomes" id="UP000183924">
    <property type="component" value="Unassembled WGS sequence"/>
</dbReference>
<dbReference type="Pfam" id="PF07963">
    <property type="entry name" value="N_methyl"/>
    <property type="match status" value="1"/>
</dbReference>
<accession>A0A1J8PGF4</accession>
<keyword evidence="1" id="KW-0812">Transmembrane</keyword>
<protein>
    <recommendedName>
        <fullName evidence="4">Prepilin-type N-terminal cleavage/methylation domain-containing protein</fullName>
    </recommendedName>
</protein>
<dbReference type="RefSeq" id="WP_071662643.1">
    <property type="nucleotide sequence ID" value="NZ_LUKY01000033.1"/>
</dbReference>
<dbReference type="NCBIfam" id="TIGR02532">
    <property type="entry name" value="IV_pilin_GFxxxE"/>
    <property type="match status" value="1"/>
</dbReference>
<dbReference type="AlphaFoldDB" id="A0A1J8PGF4"/>
<keyword evidence="1" id="KW-1133">Transmembrane helix</keyword>
<comment type="caution">
    <text evidence="2">The sequence shown here is derived from an EMBL/GenBank/DDBJ whole genome shotgun (WGS) entry which is preliminary data.</text>
</comment>
<evidence type="ECO:0000256" key="1">
    <source>
        <dbReference type="SAM" id="Phobius"/>
    </source>
</evidence>
<dbReference type="STRING" id="1225476.A1D18_04630"/>
<gene>
    <name evidence="2" type="ORF">A1D18_04630</name>
</gene>
<name>A0A1J8PGF4_9COXI</name>